<organism evidence="2 3">
    <name type="scientific">Nosocomiicoccus ampullae</name>
    <dbReference type="NCBI Taxonomy" id="489910"/>
    <lineage>
        <taxon>Bacteria</taxon>
        <taxon>Bacillati</taxon>
        <taxon>Bacillota</taxon>
        <taxon>Bacilli</taxon>
        <taxon>Bacillales</taxon>
        <taxon>Staphylococcaceae</taxon>
        <taxon>Nosocomiicoccus</taxon>
    </lineage>
</organism>
<dbReference type="Proteomes" id="UP000579136">
    <property type="component" value="Unassembled WGS sequence"/>
</dbReference>
<evidence type="ECO:0000313" key="3">
    <source>
        <dbReference type="Proteomes" id="UP000579136"/>
    </source>
</evidence>
<protein>
    <submittedName>
        <fullName evidence="2">Rhodanese-related sulfurtransferase</fullName>
    </submittedName>
</protein>
<reference evidence="2 3" key="1">
    <citation type="submission" date="2020-08" db="EMBL/GenBank/DDBJ databases">
        <title>Genomic Encyclopedia of Type Strains, Phase IV (KMG-IV): sequencing the most valuable type-strain genomes for metagenomic binning, comparative biology and taxonomic classification.</title>
        <authorList>
            <person name="Goeker M."/>
        </authorList>
    </citation>
    <scope>NUCLEOTIDE SEQUENCE [LARGE SCALE GENOMIC DNA]</scope>
    <source>
        <strain evidence="2 3">DSM 19163</strain>
    </source>
</reference>
<dbReference type="Pfam" id="PF00581">
    <property type="entry name" value="Rhodanese"/>
    <property type="match status" value="1"/>
</dbReference>
<feature type="domain" description="Rhodanese" evidence="1">
    <location>
        <begin position="17"/>
        <end position="98"/>
    </location>
</feature>
<dbReference type="InterPro" id="IPR050229">
    <property type="entry name" value="GlpE_sulfurtransferase"/>
</dbReference>
<comment type="caution">
    <text evidence="2">The sequence shown here is derived from an EMBL/GenBank/DDBJ whole genome shotgun (WGS) entry which is preliminary data.</text>
</comment>
<dbReference type="CDD" id="cd00158">
    <property type="entry name" value="RHOD"/>
    <property type="match status" value="1"/>
</dbReference>
<dbReference type="EMBL" id="JACHHF010000004">
    <property type="protein sequence ID" value="MBB5175976.1"/>
    <property type="molecule type" value="Genomic_DNA"/>
</dbReference>
<dbReference type="AlphaFoldDB" id="A0A9Q2HFK7"/>
<dbReference type="InterPro" id="IPR036873">
    <property type="entry name" value="Rhodanese-like_dom_sf"/>
</dbReference>
<dbReference type="PANTHER" id="PTHR43031">
    <property type="entry name" value="FAD-DEPENDENT OXIDOREDUCTASE"/>
    <property type="match status" value="1"/>
</dbReference>
<sequence length="98" mass="11265">MENLEMLNFSKEDLQTLADNKQLIDVRTKEEFDEANIPGAILHPLDEIDTFNLPKDREYYIYCRAGQRSALAANYLEQFGYTANNLNGGILSYLNNDE</sequence>
<accession>A0A9Q2HFK7</accession>
<dbReference type="SUPFAM" id="SSF52821">
    <property type="entry name" value="Rhodanese/Cell cycle control phosphatase"/>
    <property type="match status" value="1"/>
</dbReference>
<proteinExistence type="predicted"/>
<dbReference type="SMART" id="SM00450">
    <property type="entry name" value="RHOD"/>
    <property type="match status" value="1"/>
</dbReference>
<keyword evidence="3" id="KW-1185">Reference proteome</keyword>
<evidence type="ECO:0000259" key="1">
    <source>
        <dbReference type="PROSITE" id="PS50206"/>
    </source>
</evidence>
<gene>
    <name evidence="2" type="ORF">HNQ45_000860</name>
</gene>
<name>A0A9Q2HFK7_9STAP</name>
<dbReference type="PROSITE" id="PS50206">
    <property type="entry name" value="RHODANESE_3"/>
    <property type="match status" value="1"/>
</dbReference>
<dbReference type="PANTHER" id="PTHR43031:SF1">
    <property type="entry name" value="PYRIDINE NUCLEOTIDE-DISULPHIDE OXIDOREDUCTASE"/>
    <property type="match status" value="1"/>
</dbReference>
<evidence type="ECO:0000313" key="2">
    <source>
        <dbReference type="EMBL" id="MBB5175976.1"/>
    </source>
</evidence>
<dbReference type="InterPro" id="IPR001763">
    <property type="entry name" value="Rhodanese-like_dom"/>
</dbReference>
<dbReference type="Gene3D" id="3.40.250.10">
    <property type="entry name" value="Rhodanese-like domain"/>
    <property type="match status" value="1"/>
</dbReference>
<dbReference type="RefSeq" id="WP_183673786.1">
    <property type="nucleotide sequence ID" value="NZ_CBCRYX010000015.1"/>
</dbReference>